<dbReference type="OrthoDB" id="10065625at2759"/>
<evidence type="ECO:0000313" key="1">
    <source>
        <dbReference type="EMBL" id="KAJ8027714.1"/>
    </source>
</evidence>
<gene>
    <name evidence="1" type="ORF">HOLleu_29746</name>
</gene>
<comment type="caution">
    <text evidence="1">The sequence shown here is derived from an EMBL/GenBank/DDBJ whole genome shotgun (WGS) entry which is preliminary data.</text>
</comment>
<name>A0A9Q1BJE6_HOLLE</name>
<evidence type="ECO:0000313" key="2">
    <source>
        <dbReference type="Proteomes" id="UP001152320"/>
    </source>
</evidence>
<keyword evidence="2" id="KW-1185">Reference proteome</keyword>
<dbReference type="EMBL" id="JAIZAY010000015">
    <property type="protein sequence ID" value="KAJ8027714.1"/>
    <property type="molecule type" value="Genomic_DNA"/>
</dbReference>
<dbReference type="PANTHER" id="PTHR33395:SF22">
    <property type="entry name" value="REVERSE TRANSCRIPTASE DOMAIN-CONTAINING PROTEIN"/>
    <property type="match status" value="1"/>
</dbReference>
<proteinExistence type="predicted"/>
<organism evidence="1 2">
    <name type="scientific">Holothuria leucospilota</name>
    <name type="common">Black long sea cucumber</name>
    <name type="synonym">Mertensiothuria leucospilota</name>
    <dbReference type="NCBI Taxonomy" id="206669"/>
    <lineage>
        <taxon>Eukaryota</taxon>
        <taxon>Metazoa</taxon>
        <taxon>Echinodermata</taxon>
        <taxon>Eleutherozoa</taxon>
        <taxon>Echinozoa</taxon>
        <taxon>Holothuroidea</taxon>
        <taxon>Aspidochirotacea</taxon>
        <taxon>Aspidochirotida</taxon>
        <taxon>Holothuriidae</taxon>
        <taxon>Holothuria</taxon>
    </lineage>
</organism>
<dbReference type="PANTHER" id="PTHR33395">
    <property type="entry name" value="TRANSCRIPTASE, PUTATIVE-RELATED-RELATED"/>
    <property type="match status" value="1"/>
</dbReference>
<protein>
    <recommendedName>
        <fullName evidence="3">Reverse transcriptase domain-containing protein</fullName>
    </recommendedName>
</protein>
<accession>A0A9Q1BJE6</accession>
<evidence type="ECO:0008006" key="3">
    <source>
        <dbReference type="Google" id="ProtNLM"/>
    </source>
</evidence>
<dbReference type="AlphaFoldDB" id="A0A9Q1BJE6"/>
<dbReference type="Proteomes" id="UP001152320">
    <property type="component" value="Chromosome 15"/>
</dbReference>
<reference evidence="1" key="1">
    <citation type="submission" date="2021-10" db="EMBL/GenBank/DDBJ databases">
        <title>Tropical sea cucumber genome reveals ecological adaptation and Cuvierian tubules defense mechanism.</title>
        <authorList>
            <person name="Chen T."/>
        </authorList>
    </citation>
    <scope>NUCLEOTIDE SEQUENCE</scope>
    <source>
        <strain evidence="1">Nanhai2018</strain>
        <tissue evidence="1">Muscle</tissue>
    </source>
</reference>
<sequence>MVSLPFKHEGKTITDAKTKADLLNNYFTSVFTLNNHKSIPDKGPSPFPPMPNIVITAPGVLKLLSELKTRKATGPDESSLTNLKKAHVTPIPKKGSKADVKNYCPISLTSILSKCLEHIMVSNFMSRLESNSILTSYQHGFRKHRLTVTQLLLTCNDSATSLDNRF</sequence>